<name>A0A5B7DJ94_PORTR</name>
<organism evidence="1 2">
    <name type="scientific">Portunus trituberculatus</name>
    <name type="common">Swimming crab</name>
    <name type="synonym">Neptunus trituberculatus</name>
    <dbReference type="NCBI Taxonomy" id="210409"/>
    <lineage>
        <taxon>Eukaryota</taxon>
        <taxon>Metazoa</taxon>
        <taxon>Ecdysozoa</taxon>
        <taxon>Arthropoda</taxon>
        <taxon>Crustacea</taxon>
        <taxon>Multicrustacea</taxon>
        <taxon>Malacostraca</taxon>
        <taxon>Eumalacostraca</taxon>
        <taxon>Eucarida</taxon>
        <taxon>Decapoda</taxon>
        <taxon>Pleocyemata</taxon>
        <taxon>Brachyura</taxon>
        <taxon>Eubrachyura</taxon>
        <taxon>Portunoidea</taxon>
        <taxon>Portunidae</taxon>
        <taxon>Portuninae</taxon>
        <taxon>Portunus</taxon>
    </lineage>
</organism>
<dbReference type="Proteomes" id="UP000324222">
    <property type="component" value="Unassembled WGS sequence"/>
</dbReference>
<reference evidence="1 2" key="1">
    <citation type="submission" date="2019-05" db="EMBL/GenBank/DDBJ databases">
        <title>Another draft genome of Portunus trituberculatus and its Hox gene families provides insights of decapod evolution.</title>
        <authorList>
            <person name="Jeong J.-H."/>
            <person name="Song I."/>
            <person name="Kim S."/>
            <person name="Choi T."/>
            <person name="Kim D."/>
            <person name="Ryu S."/>
            <person name="Kim W."/>
        </authorList>
    </citation>
    <scope>NUCLEOTIDE SEQUENCE [LARGE SCALE GENOMIC DNA]</scope>
    <source>
        <tissue evidence="1">Muscle</tissue>
    </source>
</reference>
<evidence type="ECO:0000313" key="1">
    <source>
        <dbReference type="EMBL" id="MPC21468.1"/>
    </source>
</evidence>
<gene>
    <name evidence="1" type="ORF">E2C01_014456</name>
</gene>
<protein>
    <submittedName>
        <fullName evidence="1">Uncharacterized protein</fullName>
    </submittedName>
</protein>
<dbReference type="EMBL" id="VSRR010000978">
    <property type="protein sequence ID" value="MPC21468.1"/>
    <property type="molecule type" value="Genomic_DNA"/>
</dbReference>
<comment type="caution">
    <text evidence="1">The sequence shown here is derived from an EMBL/GenBank/DDBJ whole genome shotgun (WGS) entry which is preliminary data.</text>
</comment>
<dbReference type="AlphaFoldDB" id="A0A5B7DJ94"/>
<evidence type="ECO:0000313" key="2">
    <source>
        <dbReference type="Proteomes" id="UP000324222"/>
    </source>
</evidence>
<accession>A0A5B7DJ94</accession>
<keyword evidence="2" id="KW-1185">Reference proteome</keyword>
<sequence>MVVSFALWQEMHFSVGWGELHTLHLIIQIQKHYKKVRINAEPPVASRPKINRVASERAKTTRGNSVFDSQRREASVVAPWQGHWVVIGDGAGACIVEPLCRCKNLESVAVDQNRTAQGVGSGGPGSDGRRRDVILPHCTTLFAAHHTDMS</sequence>
<proteinExistence type="predicted"/>